<dbReference type="CDD" id="cd05819">
    <property type="entry name" value="NHL"/>
    <property type="match status" value="1"/>
</dbReference>
<gene>
    <name evidence="1" type="ORF">SAMN05421770_101618</name>
</gene>
<dbReference type="InterPro" id="IPR011042">
    <property type="entry name" value="6-blade_b-propeller_TolB-like"/>
</dbReference>
<dbReference type="Proteomes" id="UP000198356">
    <property type="component" value="Unassembled WGS sequence"/>
</dbReference>
<keyword evidence="2" id="KW-1185">Reference proteome</keyword>
<dbReference type="GO" id="GO:0008270">
    <property type="term" value="F:zinc ion binding"/>
    <property type="evidence" value="ECO:0007669"/>
    <property type="project" value="UniProtKB-KW"/>
</dbReference>
<dbReference type="AlphaFoldDB" id="A0A239DTD8"/>
<dbReference type="EMBL" id="FZOU01000001">
    <property type="protein sequence ID" value="SNS35158.1"/>
    <property type="molecule type" value="Genomic_DNA"/>
</dbReference>
<proteinExistence type="predicted"/>
<name>A0A239DTD8_9BACT</name>
<organism evidence="1 2">
    <name type="scientific">Granulicella rosea</name>
    <dbReference type="NCBI Taxonomy" id="474952"/>
    <lineage>
        <taxon>Bacteria</taxon>
        <taxon>Pseudomonadati</taxon>
        <taxon>Acidobacteriota</taxon>
        <taxon>Terriglobia</taxon>
        <taxon>Terriglobales</taxon>
        <taxon>Acidobacteriaceae</taxon>
        <taxon>Granulicella</taxon>
    </lineage>
</organism>
<dbReference type="PROSITE" id="PS51257">
    <property type="entry name" value="PROKAR_LIPOPROTEIN"/>
    <property type="match status" value="1"/>
</dbReference>
<evidence type="ECO:0000313" key="1">
    <source>
        <dbReference type="EMBL" id="SNS35158.1"/>
    </source>
</evidence>
<dbReference type="OrthoDB" id="107658at2"/>
<sequence length="637" mass="62356">MIGASRTLRMILSGSLTCGALFLAGCGISSNPSPRQAVSGMAIQGKVHGGQQPIGGAHVYMLAANTIGYGAASLSLLDPVATGLSDSIGAYVLTDANGNFNITGDYTCTPGQQVYLYSLGGDPGAGVNSASGLLAVLGACPAAGNFLAATPFIFINEVSTAGAAHAIAGFATDATHVSSSGTALGLQGIANAFAMAANLVDLPSGVALTVTPDGNGSVNNQGLNVVANIISSCVNSAGPASSPCSILFANALSGGTTGTAPTDTATAMLNIVHNPAANIATLFALTPAVAPFVPYYSITPVDYLIAISYTGGGVNGPNGIAIDAAGDLLTANSGTSGTGAYSISSLSPVGQPLSPASGYTTANLNALAAPISVIPDITGDAIILTSTSVMGMTDSGSFLFSGSGLTGGGLLLPKAVAVDGLNNIWVATNNLNIAEFNSAGTAISGILGFTGGGLAGLAADIAIDGSGNAWIANQFNSISKFNSAGSAVSPLGTGYTGGGLSTPQHIAIDNSGNIWVTNQSNSVSKISSSGVALSPSTGFTGGGLSAPRGLAIDGSGNVWVANTGGAISELDNSGNAISPSNGWMYSIFTAGTDVAIDGSGNVWVSSGNVIQQIVGAATPVVTPLAYAVKYNLLGSRP</sequence>
<dbReference type="RefSeq" id="WP_142988187.1">
    <property type="nucleotide sequence ID" value="NZ_FZOU01000001.1"/>
</dbReference>
<evidence type="ECO:0000313" key="2">
    <source>
        <dbReference type="Proteomes" id="UP000198356"/>
    </source>
</evidence>
<dbReference type="InterPro" id="IPR050952">
    <property type="entry name" value="TRIM-NHL_E3_ligases"/>
</dbReference>
<protein>
    <recommendedName>
        <fullName evidence="3">NHL repeat containing protein</fullName>
    </recommendedName>
</protein>
<dbReference type="Gene3D" id="2.120.10.30">
    <property type="entry name" value="TolB, C-terminal domain"/>
    <property type="match status" value="1"/>
</dbReference>
<evidence type="ECO:0008006" key="3">
    <source>
        <dbReference type="Google" id="ProtNLM"/>
    </source>
</evidence>
<dbReference type="SUPFAM" id="SSF63829">
    <property type="entry name" value="Calcium-dependent phosphotriesterase"/>
    <property type="match status" value="1"/>
</dbReference>
<reference evidence="1 2" key="1">
    <citation type="submission" date="2017-06" db="EMBL/GenBank/DDBJ databases">
        <authorList>
            <person name="Kim H.J."/>
            <person name="Triplett B.A."/>
        </authorList>
    </citation>
    <scope>NUCLEOTIDE SEQUENCE [LARGE SCALE GENOMIC DNA]</scope>
    <source>
        <strain evidence="1 2">DSM 18704</strain>
    </source>
</reference>
<dbReference type="Gene3D" id="2.40.10.500">
    <property type="match status" value="2"/>
</dbReference>
<dbReference type="PANTHER" id="PTHR24104:SF25">
    <property type="entry name" value="PROTEIN LIN-41"/>
    <property type="match status" value="1"/>
</dbReference>
<dbReference type="PANTHER" id="PTHR24104">
    <property type="entry name" value="E3 UBIQUITIN-PROTEIN LIGASE NHLRC1-RELATED"/>
    <property type="match status" value="1"/>
</dbReference>
<accession>A0A239DTD8</accession>